<protein>
    <recommendedName>
        <fullName evidence="5">Large ribosomal subunit protein bL25</fullName>
    </recommendedName>
    <alternativeName>
        <fullName evidence="5">General stress protein CTC</fullName>
    </alternativeName>
</protein>
<dbReference type="InterPro" id="IPR011035">
    <property type="entry name" value="Ribosomal_bL25/Gln-tRNA_synth"/>
</dbReference>
<dbReference type="Pfam" id="PF14693">
    <property type="entry name" value="Ribosomal_TL5_C"/>
    <property type="match status" value="1"/>
</dbReference>
<dbReference type="SUPFAM" id="SSF50715">
    <property type="entry name" value="Ribosomal protein L25-like"/>
    <property type="match status" value="1"/>
</dbReference>
<keyword evidence="3 5" id="KW-0689">Ribosomal protein</keyword>
<dbReference type="Pfam" id="PF01386">
    <property type="entry name" value="Ribosomal_L25p"/>
    <property type="match status" value="1"/>
</dbReference>
<evidence type="ECO:0000259" key="8">
    <source>
        <dbReference type="Pfam" id="PF14693"/>
    </source>
</evidence>
<comment type="caution">
    <text evidence="9">The sequence shown here is derived from an EMBL/GenBank/DDBJ whole genome shotgun (WGS) entry which is preliminary data.</text>
</comment>
<dbReference type="Gene3D" id="2.170.120.20">
    <property type="entry name" value="Ribosomal protein L25, beta domain"/>
    <property type="match status" value="1"/>
</dbReference>
<comment type="similarity">
    <text evidence="5">Belongs to the bacterial ribosomal protein bL25 family. CTC subfamily.</text>
</comment>
<dbReference type="GO" id="GO:0022625">
    <property type="term" value="C:cytosolic large ribosomal subunit"/>
    <property type="evidence" value="ECO:0007669"/>
    <property type="project" value="TreeGrafter"/>
</dbReference>
<dbReference type="GO" id="GO:0008097">
    <property type="term" value="F:5S rRNA binding"/>
    <property type="evidence" value="ECO:0007669"/>
    <property type="project" value="InterPro"/>
</dbReference>
<reference evidence="9 10" key="1">
    <citation type="journal article" date="2016" name="Nat. Commun.">
        <title>Thousands of microbial genomes shed light on interconnected biogeochemical processes in an aquifer system.</title>
        <authorList>
            <person name="Anantharaman K."/>
            <person name="Brown C.T."/>
            <person name="Hug L.A."/>
            <person name="Sharon I."/>
            <person name="Castelle C.J."/>
            <person name="Probst A.J."/>
            <person name="Thomas B.C."/>
            <person name="Singh A."/>
            <person name="Wilkins M.J."/>
            <person name="Karaoz U."/>
            <person name="Brodie E.L."/>
            <person name="Williams K.H."/>
            <person name="Hubbard S.S."/>
            <person name="Banfield J.F."/>
        </authorList>
    </citation>
    <scope>NUCLEOTIDE SEQUENCE [LARGE SCALE GENOMIC DNA]</scope>
</reference>
<dbReference type="GO" id="GO:0006412">
    <property type="term" value="P:translation"/>
    <property type="evidence" value="ECO:0007669"/>
    <property type="project" value="UniProtKB-UniRule"/>
</dbReference>
<evidence type="ECO:0000313" key="9">
    <source>
        <dbReference type="EMBL" id="OGY60859.1"/>
    </source>
</evidence>
<gene>
    <name evidence="5" type="primary">rplY</name>
    <name evidence="5" type="synonym">ctc</name>
    <name evidence="9" type="ORF">A3I33_01510</name>
</gene>
<keyword evidence="2 5" id="KW-0694">RNA-binding</keyword>
<evidence type="ECO:0000256" key="1">
    <source>
        <dbReference type="ARBA" id="ARBA00022730"/>
    </source>
</evidence>
<evidence type="ECO:0000256" key="3">
    <source>
        <dbReference type="ARBA" id="ARBA00022980"/>
    </source>
</evidence>
<feature type="domain" description="Large ribosomal subunit protein bL25 beta" evidence="8">
    <location>
        <begin position="98"/>
        <end position="182"/>
    </location>
</feature>
<evidence type="ECO:0000313" key="10">
    <source>
        <dbReference type="Proteomes" id="UP000176544"/>
    </source>
</evidence>
<comment type="function">
    <text evidence="5">This is one of the proteins that binds to the 5S RNA in the ribosome where it forms part of the central protuberance.</text>
</comment>
<dbReference type="InterPro" id="IPR020930">
    <property type="entry name" value="Ribosomal_uL5_bac-type"/>
</dbReference>
<dbReference type="AlphaFoldDB" id="A0A1G1Z8V2"/>
<feature type="domain" description="Large ribosomal subunit protein bL25 L25" evidence="7">
    <location>
        <begin position="4"/>
        <end position="90"/>
    </location>
</feature>
<dbReference type="STRING" id="1797692.A3I33_01510"/>
<keyword evidence="4 5" id="KW-0687">Ribonucleoprotein</keyword>
<dbReference type="InterPro" id="IPR020056">
    <property type="entry name" value="Rbsml_bL25/Gln-tRNA_synth_N"/>
</dbReference>
<evidence type="ECO:0000256" key="6">
    <source>
        <dbReference type="SAM" id="MobiDB-lite"/>
    </source>
</evidence>
<keyword evidence="1 5" id="KW-0699">rRNA-binding</keyword>
<dbReference type="PANTHER" id="PTHR33284:SF1">
    <property type="entry name" value="RIBOSOMAL PROTEIN L25_GLN-TRNA SYNTHETASE, ANTI-CODON-BINDING DOMAIN-CONTAINING PROTEIN"/>
    <property type="match status" value="1"/>
</dbReference>
<dbReference type="HAMAP" id="MF_01334">
    <property type="entry name" value="Ribosomal_bL25_CTC"/>
    <property type="match status" value="1"/>
</dbReference>
<dbReference type="InterPro" id="IPR020057">
    <property type="entry name" value="Ribosomal_bL25_b-dom"/>
</dbReference>
<dbReference type="Gene3D" id="2.40.240.10">
    <property type="entry name" value="Ribosomal Protein L25, Chain P"/>
    <property type="match status" value="1"/>
</dbReference>
<dbReference type="Proteomes" id="UP000176544">
    <property type="component" value="Unassembled WGS sequence"/>
</dbReference>
<dbReference type="PANTHER" id="PTHR33284">
    <property type="entry name" value="RIBOSOMAL PROTEIN L25/GLN-TRNA SYNTHETASE, ANTI-CODON-BINDING DOMAIN-CONTAINING PROTEIN"/>
    <property type="match status" value="1"/>
</dbReference>
<evidence type="ECO:0000259" key="7">
    <source>
        <dbReference type="Pfam" id="PF01386"/>
    </source>
</evidence>
<evidence type="ECO:0000256" key="2">
    <source>
        <dbReference type="ARBA" id="ARBA00022884"/>
    </source>
</evidence>
<feature type="region of interest" description="Disordered" evidence="6">
    <location>
        <begin position="199"/>
        <end position="227"/>
    </location>
</feature>
<dbReference type="CDD" id="cd00495">
    <property type="entry name" value="Ribosomal_L25_TL5_CTC"/>
    <property type="match status" value="1"/>
</dbReference>
<organism evidence="9 10">
    <name type="scientific">Candidatus Colwellbacteria bacterium RIFCSPLOWO2_02_FULL_45_11</name>
    <dbReference type="NCBI Taxonomy" id="1797692"/>
    <lineage>
        <taxon>Bacteria</taxon>
        <taxon>Candidatus Colwelliibacteriota</taxon>
    </lineage>
</organism>
<feature type="compositionally biased region" description="Basic and acidic residues" evidence="6">
    <location>
        <begin position="202"/>
        <end position="227"/>
    </location>
</feature>
<dbReference type="InterPro" id="IPR001021">
    <property type="entry name" value="Ribosomal_bL25_long"/>
</dbReference>
<sequence>MAELAAQKREIFGRRTKQLRREGLLPAELYGRGIENVHLSIPADAFSSVYKEAGEHTIVNIVLDKGGSRPVLIHDVRRDSLTSTILAVDFYQVRMDEKVTTHVPIDFTGESPAVRDNNGILVKVMDELEVEALPGDIPSSIVVDLSALVELNQSIYVKDIAISSSFVINADPESVIASVSEQREEEVELVKELTPEDVVVEGEEKRAQVEGESQEKPGDEQGKEAKT</sequence>
<comment type="subunit">
    <text evidence="5">Part of the 50S ribosomal subunit; part of the 5S rRNA/L5/L18/L25 subcomplex. Contacts the 5S rRNA. Binds to the 5S rRNA independently of L5 and L18.</text>
</comment>
<dbReference type="InterPro" id="IPR037121">
    <property type="entry name" value="Ribosomal_bL25_C"/>
</dbReference>
<name>A0A1G1Z8V2_9BACT</name>
<evidence type="ECO:0000256" key="5">
    <source>
        <dbReference type="HAMAP-Rule" id="MF_01334"/>
    </source>
</evidence>
<accession>A0A1G1Z8V2</accession>
<dbReference type="GO" id="GO:0003735">
    <property type="term" value="F:structural constituent of ribosome"/>
    <property type="evidence" value="ECO:0007669"/>
    <property type="project" value="InterPro"/>
</dbReference>
<proteinExistence type="inferred from homology"/>
<dbReference type="EMBL" id="MHJA01000022">
    <property type="protein sequence ID" value="OGY60859.1"/>
    <property type="molecule type" value="Genomic_DNA"/>
</dbReference>
<dbReference type="NCBIfam" id="TIGR00731">
    <property type="entry name" value="bL25_bact_ctc"/>
    <property type="match status" value="1"/>
</dbReference>
<dbReference type="InterPro" id="IPR029751">
    <property type="entry name" value="Ribosomal_L25_dom"/>
</dbReference>
<evidence type="ECO:0000256" key="4">
    <source>
        <dbReference type="ARBA" id="ARBA00023274"/>
    </source>
</evidence>